<comment type="caution">
    <text evidence="3">The sequence shown here is derived from an EMBL/GenBank/DDBJ whole genome shotgun (WGS) entry which is preliminary data.</text>
</comment>
<gene>
    <name evidence="3" type="ORF">GR170_13905</name>
</gene>
<feature type="signal peptide" evidence="2">
    <location>
        <begin position="1"/>
        <end position="21"/>
    </location>
</feature>
<dbReference type="CDD" id="cd14262">
    <property type="entry name" value="VirB5_like"/>
    <property type="match status" value="1"/>
</dbReference>
<proteinExistence type="predicted"/>
<dbReference type="InterPro" id="IPR023220">
    <property type="entry name" value="T4SS_VirB5-domain"/>
</dbReference>
<dbReference type="Proteomes" id="UP000477911">
    <property type="component" value="Unassembled WGS sequence"/>
</dbReference>
<dbReference type="Pfam" id="PF07996">
    <property type="entry name" value="T4SS"/>
    <property type="match status" value="1"/>
</dbReference>
<evidence type="ECO:0000256" key="1">
    <source>
        <dbReference type="SAM" id="Coils"/>
    </source>
</evidence>
<evidence type="ECO:0000256" key="2">
    <source>
        <dbReference type="SAM" id="SignalP"/>
    </source>
</evidence>
<dbReference type="InterPro" id="IPR014158">
    <property type="entry name" value="T4SS_VirB5"/>
</dbReference>
<evidence type="ECO:0000313" key="4">
    <source>
        <dbReference type="Proteomes" id="UP000477911"/>
    </source>
</evidence>
<dbReference type="AlphaFoldDB" id="A0A6L7G625"/>
<feature type="coiled-coil region" evidence="1">
    <location>
        <begin position="29"/>
        <end position="56"/>
    </location>
</feature>
<dbReference type="SUPFAM" id="SSF101082">
    <property type="entry name" value="Typo IV secretion system protein TraC"/>
    <property type="match status" value="1"/>
</dbReference>
<keyword evidence="1" id="KW-0175">Coiled coil</keyword>
<dbReference type="Gene3D" id="1.20.58.430">
    <property type="entry name" value="Type IV secretion system, VirB5-domain"/>
    <property type="match status" value="1"/>
</dbReference>
<dbReference type="RefSeq" id="WP_160895066.1">
    <property type="nucleotide sequence ID" value="NZ_WUMU01000016.1"/>
</dbReference>
<sequence>MKTLFAIVLSAGVAASSGTFAQGVPVIDASALANQKQQFAQEIAQLVKEYEQAVQLYSSINGATDMGDVVDLLNDPDVREILGQDAQKVAAAFDFDLDDLSGSMAGTAQQFEQFTSLDGGDIAADDFYAQELARIRSSTSRKGAIAERTIDLSDDRLEGLERLRQQIGSVSTQKEVDALNARIGIEQAMLQNDVVRVQGMAMLQDAQVEAEERRATEITLQESQQNRDIVGQYFGD</sequence>
<name>A0A6L7G625_9RHOB</name>
<feature type="chain" id="PRO_5027099571" evidence="2">
    <location>
        <begin position="22"/>
        <end position="236"/>
    </location>
</feature>
<organism evidence="3 4">
    <name type="scientific">Pseudooceanicola albus</name>
    <dbReference type="NCBI Taxonomy" id="2692189"/>
    <lineage>
        <taxon>Bacteria</taxon>
        <taxon>Pseudomonadati</taxon>
        <taxon>Pseudomonadota</taxon>
        <taxon>Alphaproteobacteria</taxon>
        <taxon>Rhodobacterales</taxon>
        <taxon>Paracoccaceae</taxon>
        <taxon>Pseudooceanicola</taxon>
    </lineage>
</organism>
<keyword evidence="4" id="KW-1185">Reference proteome</keyword>
<evidence type="ECO:0000313" key="3">
    <source>
        <dbReference type="EMBL" id="MXN18938.1"/>
    </source>
</evidence>
<keyword evidence="2" id="KW-0732">Signal</keyword>
<accession>A0A6L7G625</accession>
<protein>
    <submittedName>
        <fullName evidence="3">Type IV secretion system family protein</fullName>
    </submittedName>
</protein>
<reference evidence="3 4" key="1">
    <citation type="submission" date="2019-12" db="EMBL/GenBank/DDBJ databases">
        <authorList>
            <person name="Li M."/>
        </authorList>
    </citation>
    <scope>NUCLEOTIDE SEQUENCE [LARGE SCALE GENOMIC DNA]</scope>
    <source>
        <strain evidence="3 4">GBMRC 2024</strain>
    </source>
</reference>
<dbReference type="EMBL" id="WUMU01000016">
    <property type="protein sequence ID" value="MXN18938.1"/>
    <property type="molecule type" value="Genomic_DNA"/>
</dbReference>